<protein>
    <submittedName>
        <fullName evidence="2">Uncharacterized protein</fullName>
    </submittedName>
</protein>
<evidence type="ECO:0000313" key="3">
    <source>
        <dbReference type="Proteomes" id="UP001374584"/>
    </source>
</evidence>
<accession>A0AAN9LCG9</accession>
<keyword evidence="3" id="KW-1185">Reference proteome</keyword>
<comment type="caution">
    <text evidence="2">The sequence shown here is derived from an EMBL/GenBank/DDBJ whole genome shotgun (WGS) entry which is preliminary data.</text>
</comment>
<feature type="transmembrane region" description="Helical" evidence="1">
    <location>
        <begin position="52"/>
        <end position="75"/>
    </location>
</feature>
<name>A0AAN9LCG9_PHACN</name>
<gene>
    <name evidence="2" type="ORF">VNO80_30236</name>
</gene>
<keyword evidence="1" id="KW-0812">Transmembrane</keyword>
<keyword evidence="1" id="KW-1133">Transmembrane helix</keyword>
<evidence type="ECO:0000313" key="2">
    <source>
        <dbReference type="EMBL" id="KAK7333462.1"/>
    </source>
</evidence>
<reference evidence="2 3" key="1">
    <citation type="submission" date="2024-01" db="EMBL/GenBank/DDBJ databases">
        <title>The genomes of 5 underutilized Papilionoideae crops provide insights into root nodulation and disease resistanc.</title>
        <authorList>
            <person name="Jiang F."/>
        </authorList>
    </citation>
    <scope>NUCLEOTIDE SEQUENCE [LARGE SCALE GENOMIC DNA]</scope>
    <source>
        <strain evidence="2">JINMINGXINNONG_FW02</strain>
        <tissue evidence="2">Leaves</tissue>
    </source>
</reference>
<keyword evidence="1" id="KW-0472">Membrane</keyword>
<evidence type="ECO:0000256" key="1">
    <source>
        <dbReference type="SAM" id="Phobius"/>
    </source>
</evidence>
<dbReference type="Proteomes" id="UP001374584">
    <property type="component" value="Unassembled WGS sequence"/>
</dbReference>
<organism evidence="2 3">
    <name type="scientific">Phaseolus coccineus</name>
    <name type="common">Scarlet runner bean</name>
    <name type="synonym">Phaseolus multiflorus</name>
    <dbReference type="NCBI Taxonomy" id="3886"/>
    <lineage>
        <taxon>Eukaryota</taxon>
        <taxon>Viridiplantae</taxon>
        <taxon>Streptophyta</taxon>
        <taxon>Embryophyta</taxon>
        <taxon>Tracheophyta</taxon>
        <taxon>Spermatophyta</taxon>
        <taxon>Magnoliopsida</taxon>
        <taxon>eudicotyledons</taxon>
        <taxon>Gunneridae</taxon>
        <taxon>Pentapetalae</taxon>
        <taxon>rosids</taxon>
        <taxon>fabids</taxon>
        <taxon>Fabales</taxon>
        <taxon>Fabaceae</taxon>
        <taxon>Papilionoideae</taxon>
        <taxon>50 kb inversion clade</taxon>
        <taxon>NPAAA clade</taxon>
        <taxon>indigoferoid/millettioid clade</taxon>
        <taxon>Phaseoleae</taxon>
        <taxon>Phaseolus</taxon>
    </lineage>
</organism>
<dbReference type="EMBL" id="JAYMYR010000011">
    <property type="protein sequence ID" value="KAK7333462.1"/>
    <property type="molecule type" value="Genomic_DNA"/>
</dbReference>
<proteinExistence type="predicted"/>
<dbReference type="AlphaFoldDB" id="A0AAN9LCG9"/>
<sequence length="76" mass="8580">MRMGGRGREGLWLKEGPITTQNKTTQLTTTPSLHLHLYKNILIRLRMDLKSVIFSTFLSFLSFPSPVGFSAVVVML</sequence>